<name>A0A3D3RCB6_9PLAN</name>
<accession>A0A517XKL3</accession>
<feature type="transmembrane region" description="Helical" evidence="1">
    <location>
        <begin position="20"/>
        <end position="38"/>
    </location>
</feature>
<evidence type="ECO:0000313" key="5">
    <source>
        <dbReference type="Proteomes" id="UP000322887"/>
    </source>
</evidence>
<reference evidence="2 4" key="1">
    <citation type="journal article" date="2018" name="Nat. Biotechnol.">
        <title>A standardized bacterial taxonomy based on genome phylogeny substantially revises the tree of life.</title>
        <authorList>
            <person name="Parks D.H."/>
            <person name="Chuvochina M."/>
            <person name="Waite D.W."/>
            <person name="Rinke C."/>
            <person name="Skarshewski A."/>
            <person name="Chaumeil P.A."/>
            <person name="Hugenholtz P."/>
        </authorList>
    </citation>
    <scope>NUCLEOTIDE SEQUENCE [LARGE SCALE GENOMIC DNA]</scope>
    <source>
        <strain evidence="2">UBA9375</strain>
    </source>
</reference>
<evidence type="ECO:0000313" key="2">
    <source>
        <dbReference type="EMBL" id="HCO26439.1"/>
    </source>
</evidence>
<dbReference type="Proteomes" id="UP000263642">
    <property type="component" value="Unassembled WGS sequence"/>
</dbReference>
<dbReference type="RefSeq" id="WP_002644994.1">
    <property type="nucleotide sequence ID" value="NZ_CAXBMG010000012.1"/>
</dbReference>
<keyword evidence="1" id="KW-0472">Membrane</keyword>
<evidence type="ECO:0000256" key="1">
    <source>
        <dbReference type="SAM" id="Phobius"/>
    </source>
</evidence>
<keyword evidence="5" id="KW-1185">Reference proteome</keyword>
<keyword evidence="1" id="KW-0812">Transmembrane</keyword>
<evidence type="ECO:0000313" key="4">
    <source>
        <dbReference type="Proteomes" id="UP000263642"/>
    </source>
</evidence>
<protein>
    <submittedName>
        <fullName evidence="2">DUF962 domain-containing protein</fullName>
    </submittedName>
</protein>
<evidence type="ECO:0000313" key="3">
    <source>
        <dbReference type="EMBL" id="QEG20096.1"/>
    </source>
</evidence>
<dbReference type="Pfam" id="PF06127">
    <property type="entry name" value="Mpo1-like"/>
    <property type="match status" value="1"/>
</dbReference>
<accession>A0A3D3RCB6</accession>
<keyword evidence="1" id="KW-1133">Transmembrane helix</keyword>
<gene>
    <name evidence="2" type="ORF">DIT97_26755</name>
    <name evidence="3" type="ORF">GmarT_60050</name>
</gene>
<dbReference type="Proteomes" id="UP000322887">
    <property type="component" value="Chromosome"/>
</dbReference>
<dbReference type="InterPro" id="IPR009305">
    <property type="entry name" value="Mpo1-like"/>
</dbReference>
<dbReference type="EMBL" id="DQAY01000160">
    <property type="protein sequence ID" value="HCO26439.1"/>
    <property type="molecule type" value="Genomic_DNA"/>
</dbReference>
<dbReference type="GeneID" id="98650412"/>
<reference evidence="3 5" key="2">
    <citation type="submission" date="2019-08" db="EMBL/GenBank/DDBJ databases">
        <title>Deep-cultivation of Planctomycetes and their phenomic and genomic characterization uncovers novel biology.</title>
        <authorList>
            <person name="Wiegand S."/>
            <person name="Jogler M."/>
            <person name="Boedeker C."/>
            <person name="Pinto D."/>
            <person name="Vollmers J."/>
            <person name="Rivas-Marin E."/>
            <person name="Kohn T."/>
            <person name="Peeters S.H."/>
            <person name="Heuer A."/>
            <person name="Rast P."/>
            <person name="Oberbeckmann S."/>
            <person name="Bunk B."/>
            <person name="Jeske O."/>
            <person name="Meyerdierks A."/>
            <person name="Storesund J.E."/>
            <person name="Kallscheuer N."/>
            <person name="Luecker S."/>
            <person name="Lage O.M."/>
            <person name="Pohl T."/>
            <person name="Merkel B.J."/>
            <person name="Hornburger P."/>
            <person name="Mueller R.-W."/>
            <person name="Bruemmer F."/>
            <person name="Labrenz M."/>
            <person name="Spormann A.M."/>
            <person name="Op den Camp H."/>
            <person name="Overmann J."/>
            <person name="Amann R."/>
            <person name="Jetten M.S.M."/>
            <person name="Mascher T."/>
            <person name="Medema M.H."/>
            <person name="Devos D.P."/>
            <person name="Kaster A.-K."/>
            <person name="Ovreas L."/>
            <person name="Rohde M."/>
            <person name="Galperin M.Y."/>
            <person name="Jogler C."/>
        </authorList>
    </citation>
    <scope>NUCLEOTIDE SEQUENCE [LARGE SCALE GENOMIC DNA]</scope>
    <source>
        <strain evidence="3 5">DSM 8797</strain>
    </source>
</reference>
<proteinExistence type="predicted"/>
<dbReference type="EMBL" id="CP042910">
    <property type="protein sequence ID" value="QEG20096.1"/>
    <property type="molecule type" value="Genomic_DNA"/>
</dbReference>
<sequence length="105" mass="11826">MIQRIFRNYLLRHQNRANQILHLIGVPLTFGGLIGFGIAGNWIYAGMAFFAGYALQFLGHAIERNDAGELILIKKLLGKPYTEFGPETQIQQNFDHSSKKSSCND</sequence>
<organism evidence="2 4">
    <name type="scientific">Gimesia maris</name>
    <dbReference type="NCBI Taxonomy" id="122"/>
    <lineage>
        <taxon>Bacteria</taxon>
        <taxon>Pseudomonadati</taxon>
        <taxon>Planctomycetota</taxon>
        <taxon>Planctomycetia</taxon>
        <taxon>Planctomycetales</taxon>
        <taxon>Planctomycetaceae</taxon>
        <taxon>Gimesia</taxon>
    </lineage>
</organism>
<dbReference type="AlphaFoldDB" id="A0A3D3RCB6"/>